<protein>
    <submittedName>
        <fullName evidence="1">Uncharacterized protein</fullName>
    </submittedName>
</protein>
<comment type="caution">
    <text evidence="1">The sequence shown here is derived from an EMBL/GenBank/DDBJ whole genome shotgun (WGS) entry which is preliminary data.</text>
</comment>
<dbReference type="AlphaFoldDB" id="A0A438H1C1"/>
<reference evidence="1 2" key="1">
    <citation type="journal article" date="2018" name="PLoS Genet.">
        <title>Population sequencing reveals clonal diversity and ancestral inbreeding in the grapevine cultivar Chardonnay.</title>
        <authorList>
            <person name="Roach M.J."/>
            <person name="Johnson D.L."/>
            <person name="Bohlmann J."/>
            <person name="van Vuuren H.J."/>
            <person name="Jones S.J."/>
            <person name="Pretorius I.S."/>
            <person name="Schmidt S.A."/>
            <person name="Borneman A.R."/>
        </authorList>
    </citation>
    <scope>NUCLEOTIDE SEQUENCE [LARGE SCALE GENOMIC DNA]</scope>
    <source>
        <strain evidence="2">cv. Chardonnay</strain>
        <tissue evidence="1">Leaf</tissue>
    </source>
</reference>
<dbReference type="EMBL" id="QGNW01000301">
    <property type="protein sequence ID" value="RVW78097.1"/>
    <property type="molecule type" value="Genomic_DNA"/>
</dbReference>
<name>A0A438H1C1_VITVI</name>
<dbReference type="Proteomes" id="UP000288805">
    <property type="component" value="Unassembled WGS sequence"/>
</dbReference>
<sequence>MKVLDPAVILCKKASGQGVRTHPPMVLLAIARERDINKLVLVGALSPYERLSETMVMGCGPCLFVVIAYKTRFTLIDHPDDYIRMTHADYPDVLWSGCIMKGVRISMLCQRRLLFLEQEKLKRLLPFLEAILSLWQEMAAKKTVSSSRASEVRGKAIDKRDAKEFQGTVLHPKWRGY</sequence>
<accession>A0A438H1C1</accession>
<evidence type="ECO:0000313" key="1">
    <source>
        <dbReference type="EMBL" id="RVW78097.1"/>
    </source>
</evidence>
<proteinExistence type="predicted"/>
<organism evidence="1 2">
    <name type="scientific">Vitis vinifera</name>
    <name type="common">Grape</name>
    <dbReference type="NCBI Taxonomy" id="29760"/>
    <lineage>
        <taxon>Eukaryota</taxon>
        <taxon>Viridiplantae</taxon>
        <taxon>Streptophyta</taxon>
        <taxon>Embryophyta</taxon>
        <taxon>Tracheophyta</taxon>
        <taxon>Spermatophyta</taxon>
        <taxon>Magnoliopsida</taxon>
        <taxon>eudicotyledons</taxon>
        <taxon>Gunneridae</taxon>
        <taxon>Pentapetalae</taxon>
        <taxon>rosids</taxon>
        <taxon>Vitales</taxon>
        <taxon>Vitaceae</taxon>
        <taxon>Viteae</taxon>
        <taxon>Vitis</taxon>
    </lineage>
</organism>
<gene>
    <name evidence="1" type="ORF">CK203_049734</name>
</gene>
<evidence type="ECO:0000313" key="2">
    <source>
        <dbReference type="Proteomes" id="UP000288805"/>
    </source>
</evidence>